<dbReference type="PROSITE" id="PS51257">
    <property type="entry name" value="PROKAR_LIPOPROTEIN"/>
    <property type="match status" value="1"/>
</dbReference>
<protein>
    <submittedName>
        <fullName evidence="2">ABC-type glycerol-3-phosphate transport system substrate-binding protein</fullName>
    </submittedName>
</protein>
<dbReference type="SUPFAM" id="SSF53850">
    <property type="entry name" value="Periplasmic binding protein-like II"/>
    <property type="match status" value="1"/>
</dbReference>
<organism evidence="2 3">
    <name type="scientific">Paenibacillus brasilensis</name>
    <dbReference type="NCBI Taxonomy" id="128574"/>
    <lineage>
        <taxon>Bacteria</taxon>
        <taxon>Bacillati</taxon>
        <taxon>Bacillota</taxon>
        <taxon>Bacilli</taxon>
        <taxon>Bacillales</taxon>
        <taxon>Paenibacillaceae</taxon>
        <taxon>Paenibacillus</taxon>
    </lineage>
</organism>
<keyword evidence="3" id="KW-1185">Reference proteome</keyword>
<dbReference type="EMBL" id="JAUSWA010000011">
    <property type="protein sequence ID" value="MDQ0494088.1"/>
    <property type="molecule type" value="Genomic_DNA"/>
</dbReference>
<reference evidence="2 3" key="1">
    <citation type="submission" date="2023-07" db="EMBL/GenBank/DDBJ databases">
        <title>Genomic Encyclopedia of Type Strains, Phase IV (KMG-IV): sequencing the most valuable type-strain genomes for metagenomic binning, comparative biology and taxonomic classification.</title>
        <authorList>
            <person name="Goeker M."/>
        </authorList>
    </citation>
    <scope>NUCLEOTIDE SEQUENCE [LARGE SCALE GENOMIC DNA]</scope>
    <source>
        <strain evidence="2 3">DSM 14914</strain>
    </source>
</reference>
<comment type="caution">
    <text evidence="2">The sequence shown here is derived from an EMBL/GenBank/DDBJ whole genome shotgun (WGS) entry which is preliminary data.</text>
</comment>
<gene>
    <name evidence="2" type="ORF">QOZ95_002251</name>
</gene>
<dbReference type="Proteomes" id="UP001242811">
    <property type="component" value="Unassembled WGS sequence"/>
</dbReference>
<name>A0ABU0KXB0_9BACL</name>
<proteinExistence type="predicted"/>
<keyword evidence="1" id="KW-0732">Signal</keyword>
<accession>A0ABU0KXB0</accession>
<dbReference type="Gene3D" id="3.40.190.10">
    <property type="entry name" value="Periplasmic binding protein-like II"/>
    <property type="match status" value="1"/>
</dbReference>
<evidence type="ECO:0000256" key="1">
    <source>
        <dbReference type="SAM" id="SignalP"/>
    </source>
</evidence>
<feature type="chain" id="PRO_5046982261" evidence="1">
    <location>
        <begin position="24"/>
        <end position="76"/>
    </location>
</feature>
<evidence type="ECO:0000313" key="2">
    <source>
        <dbReference type="EMBL" id="MDQ0494088.1"/>
    </source>
</evidence>
<sequence length="76" mass="8480">MWKWVQKLSVLAAIFLLAIVVSACNKENASGKVNIEFFQNKPEAKGSFDKLIAQFNQEHPGIEVTQVNPPVAETCY</sequence>
<feature type="signal peptide" evidence="1">
    <location>
        <begin position="1"/>
        <end position="23"/>
    </location>
</feature>
<evidence type="ECO:0000313" key="3">
    <source>
        <dbReference type="Proteomes" id="UP001242811"/>
    </source>
</evidence>